<feature type="binding site" evidence="10">
    <location>
        <begin position="232"/>
        <end position="234"/>
    </location>
    <ligand>
        <name>NAD(+)</name>
        <dbReference type="ChEBI" id="CHEBI:57540"/>
    </ligand>
</feature>
<dbReference type="InterPro" id="IPR035400">
    <property type="entry name" value="Urocanase_N"/>
</dbReference>
<evidence type="ECO:0000256" key="9">
    <source>
        <dbReference type="ARBA" id="ARBA00056569"/>
    </source>
</evidence>
<evidence type="ECO:0000313" key="15">
    <source>
        <dbReference type="Proteomes" id="UP000001702"/>
    </source>
</evidence>
<comment type="catalytic activity">
    <reaction evidence="8 10">
        <text>4-imidazolone-5-propanoate = trans-urocanate + H2O</text>
        <dbReference type="Rhea" id="RHEA:13101"/>
        <dbReference type="ChEBI" id="CHEBI:15377"/>
        <dbReference type="ChEBI" id="CHEBI:17771"/>
        <dbReference type="ChEBI" id="CHEBI:77893"/>
        <dbReference type="EC" id="4.2.1.49"/>
    </reaction>
</comment>
<comment type="function">
    <text evidence="9 10">Catalyzes the conversion of urocanate to 4-imidazolone-5-propionate.</text>
</comment>
<dbReference type="Pfam" id="PF01175">
    <property type="entry name" value="Urocanase"/>
    <property type="match status" value="1"/>
</dbReference>
<dbReference type="GO" id="GO:0019556">
    <property type="term" value="P:L-histidine catabolic process to glutamate and formamide"/>
    <property type="evidence" value="ECO:0007669"/>
    <property type="project" value="UniProtKB-UniPathway"/>
</dbReference>
<feature type="binding site" evidence="10">
    <location>
        <position position="552"/>
    </location>
    <ligand>
        <name>NAD(+)</name>
        <dbReference type="ChEBI" id="CHEBI:57540"/>
    </ligand>
</feature>
<protein>
    <recommendedName>
        <fullName evidence="3 10">Urocanate hydratase</fullName>
        <shortName evidence="10">Urocanase</shortName>
        <ecNumber evidence="3 10">4.2.1.49</ecNumber>
    </recommendedName>
    <alternativeName>
        <fullName evidence="7 10">Imidazolonepropionate hydrolase</fullName>
    </alternativeName>
</protein>
<proteinExistence type="inferred from homology"/>
<name>D4GN80_PANAM</name>
<comment type="pathway">
    <text evidence="1 10">Amino-acid degradation; L-histidine degradation into L-glutamate; N-formimidoyl-L-glutamate from L-histidine: step 2/3.</text>
</comment>
<evidence type="ECO:0000259" key="12">
    <source>
        <dbReference type="Pfam" id="PF17391"/>
    </source>
</evidence>
<dbReference type="InterPro" id="IPR038364">
    <property type="entry name" value="Urocanase_central_sf"/>
</dbReference>
<dbReference type="GO" id="GO:0016153">
    <property type="term" value="F:urocanate hydratase activity"/>
    <property type="evidence" value="ECO:0007669"/>
    <property type="project" value="UniProtKB-UniRule"/>
</dbReference>
<feature type="domain" description="Urocanase Rossmann-like" evidence="11">
    <location>
        <begin position="196"/>
        <end position="408"/>
    </location>
</feature>
<feature type="binding site" evidence="10">
    <location>
        <position position="186"/>
    </location>
    <ligand>
        <name>NAD(+)</name>
        <dbReference type="ChEBI" id="CHEBI:57540"/>
    </ligand>
</feature>
<feature type="binding site" evidence="10">
    <location>
        <begin position="333"/>
        <end position="334"/>
    </location>
    <ligand>
        <name>NAD(+)</name>
        <dbReference type="ChEBI" id="CHEBI:57540"/>
    </ligand>
</feature>
<feature type="binding site" evidence="10">
    <location>
        <position position="252"/>
    </location>
    <ligand>
        <name>NAD(+)</name>
        <dbReference type="ChEBI" id="CHEBI:57540"/>
    </ligand>
</feature>
<dbReference type="InterPro" id="IPR035085">
    <property type="entry name" value="Urocanase_Rossmann-like"/>
</dbReference>
<dbReference type="HAMAP" id="MF_00577">
    <property type="entry name" value="HutU"/>
    <property type="match status" value="1"/>
</dbReference>
<dbReference type="EMBL" id="CP001875">
    <property type="protein sequence ID" value="ADD76431.1"/>
    <property type="molecule type" value="Genomic_DNA"/>
</dbReference>
<dbReference type="NCBIfam" id="NF003820">
    <property type="entry name" value="PRK05414.1"/>
    <property type="match status" value="1"/>
</dbReference>
<dbReference type="SUPFAM" id="SSF111326">
    <property type="entry name" value="Urocanase"/>
    <property type="match status" value="1"/>
</dbReference>
<evidence type="ECO:0000256" key="7">
    <source>
        <dbReference type="ARBA" id="ARBA00031640"/>
    </source>
</evidence>
<feature type="binding site" evidence="10">
    <location>
        <begin position="108"/>
        <end position="109"/>
    </location>
    <ligand>
        <name>NAD(+)</name>
        <dbReference type="ChEBI" id="CHEBI:57540"/>
    </ligand>
</feature>
<dbReference type="InterPro" id="IPR035401">
    <property type="entry name" value="Urocanase_C"/>
</dbReference>
<dbReference type="PROSITE" id="PS01233">
    <property type="entry name" value="UROCANASE"/>
    <property type="match status" value="1"/>
</dbReference>
<evidence type="ECO:0000256" key="3">
    <source>
        <dbReference type="ARBA" id="ARBA00011992"/>
    </source>
</evidence>
<dbReference type="InterPro" id="IPR055351">
    <property type="entry name" value="Urocanase"/>
</dbReference>
<dbReference type="PIRSF" id="PIRSF001423">
    <property type="entry name" value="Urocanate_hydrat"/>
    <property type="match status" value="1"/>
</dbReference>
<evidence type="ECO:0000256" key="1">
    <source>
        <dbReference type="ARBA" id="ARBA00004794"/>
    </source>
</evidence>
<dbReference type="InterPro" id="IPR023636">
    <property type="entry name" value="Urocanase_CS"/>
</dbReference>
<dbReference type="HOGENOM" id="CLU_018868_0_1_6"/>
<comment type="subcellular location">
    <subcellularLocation>
        <location evidence="10">Cytoplasm</location>
    </subcellularLocation>
</comment>
<dbReference type="InterPro" id="IPR023637">
    <property type="entry name" value="Urocanase-like"/>
</dbReference>
<evidence type="ECO:0000256" key="10">
    <source>
        <dbReference type="HAMAP-Rule" id="MF_00577"/>
    </source>
</evidence>
<keyword evidence="10" id="KW-0963">Cytoplasm</keyword>
<reference evidence="14 15" key="1">
    <citation type="journal article" date="2010" name="J. Bacteriol.">
        <title>Genome sequence of Pantoea ananatis LMG20103, the causative agent of Eucalyptus blight and dieback.</title>
        <authorList>
            <person name="De Maayer P."/>
            <person name="Chan W.Y."/>
            <person name="Venter S.N."/>
            <person name="Toth I.K."/>
            <person name="Birch P.R."/>
            <person name="Joubert F."/>
            <person name="Coutinho T.A."/>
        </authorList>
    </citation>
    <scope>NUCLEOTIDE SEQUENCE [LARGE SCALE GENOMIC DNA]</scope>
    <source>
        <strain evidence="14 15">LMG 20103</strain>
    </source>
</reference>
<dbReference type="AlphaFoldDB" id="D4GN80"/>
<dbReference type="GO" id="GO:0019557">
    <property type="term" value="P:L-histidine catabolic process to glutamate and formate"/>
    <property type="evidence" value="ECO:0007669"/>
    <property type="project" value="UniProtKB-UniPathway"/>
</dbReference>
<gene>
    <name evidence="10" type="primary">hutU</name>
    <name evidence="14" type="ordered locus">PANA_1264</name>
</gene>
<feature type="binding site" evidence="10">
    <location>
        <position position="382"/>
    </location>
    <ligand>
        <name>NAD(+)</name>
        <dbReference type="ChEBI" id="CHEBI:57540"/>
    </ligand>
</feature>
<dbReference type="Proteomes" id="UP000001702">
    <property type="component" value="Chromosome"/>
</dbReference>
<evidence type="ECO:0000313" key="14">
    <source>
        <dbReference type="EMBL" id="ADD76431.1"/>
    </source>
</evidence>
<feature type="binding site" evidence="10">
    <location>
        <begin position="323"/>
        <end position="327"/>
    </location>
    <ligand>
        <name>NAD(+)</name>
        <dbReference type="ChEBI" id="CHEBI:57540"/>
    </ligand>
</feature>
<accession>D4GN80</accession>
<comment type="similarity">
    <text evidence="2 10">Belongs to the urocanase family.</text>
</comment>
<keyword evidence="15" id="KW-1185">Reference proteome</keyword>
<dbReference type="PANTHER" id="PTHR12216:SF4">
    <property type="entry name" value="UROCANATE HYDRATASE"/>
    <property type="match status" value="1"/>
</dbReference>
<dbReference type="STRING" id="706191.PANA_1264"/>
<dbReference type="Gene3D" id="3.40.1770.10">
    <property type="entry name" value="Urocanase superfamily"/>
    <property type="match status" value="1"/>
</dbReference>
<feature type="domain" description="Urocanase N-terminal" evidence="12">
    <location>
        <begin position="67"/>
        <end position="193"/>
    </location>
</feature>
<feature type="domain" description="Urocanase C-terminal" evidence="13">
    <location>
        <begin position="411"/>
        <end position="605"/>
    </location>
</feature>
<feature type="binding site" evidence="10">
    <location>
        <begin position="298"/>
        <end position="299"/>
    </location>
    <ligand>
        <name>NAD(+)</name>
        <dbReference type="ChEBI" id="CHEBI:57540"/>
    </ligand>
</feature>
<evidence type="ECO:0000259" key="11">
    <source>
        <dbReference type="Pfam" id="PF01175"/>
    </source>
</evidence>
<evidence type="ECO:0000256" key="8">
    <source>
        <dbReference type="ARBA" id="ARBA00047623"/>
    </source>
</evidence>
<keyword evidence="6 10" id="KW-0456">Lyase</keyword>
<evidence type="ECO:0000256" key="6">
    <source>
        <dbReference type="ARBA" id="ARBA00023239"/>
    </source>
</evidence>
<dbReference type="GO" id="GO:0005737">
    <property type="term" value="C:cytoplasm"/>
    <property type="evidence" value="ECO:0007669"/>
    <property type="project" value="UniProtKB-SubCell"/>
</dbReference>
<dbReference type="InterPro" id="IPR036190">
    <property type="entry name" value="Urocanase_sf"/>
</dbReference>
<evidence type="ECO:0000256" key="2">
    <source>
        <dbReference type="ARBA" id="ARBA00007578"/>
    </source>
</evidence>
<dbReference type="KEGG" id="pam:PANA_1264"/>
<sequence>MAASANALPSWKKTACWHPTLRRCVSGQAAATGQRHSPHYYPAWAPIQLNKESVMSETLSKAVAREIRAPRGNELHCANWLIEAAYRMIQNNLDPDVAERPEDLVVYGGIGKAARNWECFEQILRSLQLLQPDETLLIQSGKPVGVFRTHADAPRVLLANSNLVPHWANWDHFHELDKAGLMMYGQMTAGSWIYIGAQGIVQGTYETFVEAGRQHYNNDLSGRWILTAGLGGMGGAQPLAGVLAGACVLAIECQESRIDFRLRTRYVDYKATSLDEALALIDEATKAKKAISVGLLGNAAEILPELVKRAKAGGPKPDIVTDQTSAHDPLNGYLPIDWDVSRWEQERKTHPKAVEKAARASMAVHVQAMLDFCHMGIPTVDYGNNIRQVALDEGVSNAFDFPGFVPAYIRPLFCEGKGPFRWVALSGDPEDIYKTDAKLKELFPQHKTLHRWLDMAQERIAFQGLPARICWLGLGERHLAALAFNEMVRNGELKAPIVIGRDHLDCGSVASPNRETEAMKDGSDAVSDWPLLNALLNTAGGATWVSLHHGGGVGMGFSQHSGVVIVCDGTEAADARLGRVLWNDPATGVMRHADAGYEQAQQCATKHGLNLPMQ</sequence>
<keyword evidence="5 10" id="KW-0520">NAD</keyword>
<dbReference type="PANTHER" id="PTHR12216">
    <property type="entry name" value="UROCANATE HYDRATASE"/>
    <property type="match status" value="1"/>
</dbReference>
<dbReference type="NCBIfam" id="TIGR01228">
    <property type="entry name" value="hutU"/>
    <property type="match status" value="1"/>
</dbReference>
<dbReference type="Pfam" id="PF17392">
    <property type="entry name" value="Urocanase_C"/>
    <property type="match status" value="1"/>
</dbReference>
<evidence type="ECO:0000259" key="13">
    <source>
        <dbReference type="Pfam" id="PF17392"/>
    </source>
</evidence>
<organism evidence="14 15">
    <name type="scientific">Pantoea ananatis (strain LMG 20103)</name>
    <dbReference type="NCBI Taxonomy" id="706191"/>
    <lineage>
        <taxon>Bacteria</taxon>
        <taxon>Pseudomonadati</taxon>
        <taxon>Pseudomonadota</taxon>
        <taxon>Gammaproteobacteria</taxon>
        <taxon>Enterobacterales</taxon>
        <taxon>Erwiniaceae</taxon>
        <taxon>Pantoea</taxon>
    </lineage>
</organism>
<evidence type="ECO:0000256" key="5">
    <source>
        <dbReference type="ARBA" id="ARBA00023027"/>
    </source>
</evidence>
<dbReference type="eggNOG" id="COG2987">
    <property type="taxonomic scope" value="Bacteria"/>
</dbReference>
<dbReference type="Pfam" id="PF17391">
    <property type="entry name" value="Urocanase_N"/>
    <property type="match status" value="1"/>
</dbReference>
<dbReference type="Gene3D" id="3.40.50.10730">
    <property type="entry name" value="Urocanase like domains"/>
    <property type="match status" value="1"/>
</dbReference>
<feature type="binding site" evidence="10">
    <location>
        <position position="257"/>
    </location>
    <ligand>
        <name>NAD(+)</name>
        <dbReference type="ChEBI" id="CHEBI:57540"/>
    </ligand>
</feature>
<comment type="cofactor">
    <cofactor evidence="10">
        <name>NAD(+)</name>
        <dbReference type="ChEBI" id="CHEBI:57540"/>
    </cofactor>
    <text evidence="10">Binds 1 NAD(+) per subunit.</text>
</comment>
<feature type="active site" evidence="10">
    <location>
        <position position="470"/>
    </location>
</feature>
<evidence type="ECO:0000256" key="4">
    <source>
        <dbReference type="ARBA" id="ARBA00022808"/>
    </source>
</evidence>
<keyword evidence="4 10" id="KW-0369">Histidine metabolism</keyword>
<dbReference type="UniPathway" id="UPA00379">
    <property type="reaction ID" value="UER00550"/>
</dbReference>
<dbReference type="FunFam" id="3.40.50.10730:FF:000001">
    <property type="entry name" value="Urocanate hydratase"/>
    <property type="match status" value="1"/>
</dbReference>
<dbReference type="EC" id="4.2.1.49" evidence="3 10"/>